<name>A0A5E7C0T8_PSEFL</name>
<proteinExistence type="predicted"/>
<reference evidence="2 3" key="1">
    <citation type="submission" date="2019-09" db="EMBL/GenBank/DDBJ databases">
        <authorList>
            <person name="Chandra G."/>
            <person name="Truman W A."/>
        </authorList>
    </citation>
    <scope>NUCLEOTIDE SEQUENCE [LARGE SCALE GENOMIC DNA]</scope>
    <source>
        <strain evidence="2">PS712</strain>
    </source>
</reference>
<keyword evidence="1" id="KW-0812">Transmembrane</keyword>
<dbReference type="Proteomes" id="UP000326018">
    <property type="component" value="Unassembled WGS sequence"/>
</dbReference>
<evidence type="ECO:0000256" key="1">
    <source>
        <dbReference type="SAM" id="Phobius"/>
    </source>
</evidence>
<keyword evidence="1" id="KW-0472">Membrane</keyword>
<feature type="transmembrane region" description="Helical" evidence="1">
    <location>
        <begin position="97"/>
        <end position="123"/>
    </location>
</feature>
<accession>A0A5E7C0T8</accession>
<organism evidence="2 3">
    <name type="scientific">Pseudomonas fluorescens</name>
    <dbReference type="NCBI Taxonomy" id="294"/>
    <lineage>
        <taxon>Bacteria</taxon>
        <taxon>Pseudomonadati</taxon>
        <taxon>Pseudomonadota</taxon>
        <taxon>Gammaproteobacteria</taxon>
        <taxon>Pseudomonadales</taxon>
        <taxon>Pseudomonadaceae</taxon>
        <taxon>Pseudomonas</taxon>
    </lineage>
</organism>
<keyword evidence="1" id="KW-1133">Transmembrane helix</keyword>
<evidence type="ECO:0000313" key="2">
    <source>
        <dbReference type="EMBL" id="VVN97610.1"/>
    </source>
</evidence>
<dbReference type="AlphaFoldDB" id="A0A5E7C0T8"/>
<evidence type="ECO:0000313" key="3">
    <source>
        <dbReference type="Proteomes" id="UP000326018"/>
    </source>
</evidence>
<gene>
    <name evidence="2" type="ORF">PS712_02399</name>
</gene>
<feature type="transmembrane region" description="Helical" evidence="1">
    <location>
        <begin position="51"/>
        <end position="76"/>
    </location>
</feature>
<sequence>MMSDLIGLILLFIFPLFIALAMWLVYMIHAYTEKAEALLPNSSFVRTNRAAFFHMGIMGKAIRNGVLTMVLLTPAFTAKRNIVDLAEVEKFPKRLKLILVGTWGLGWFLVIILMTLELCLTFLEA</sequence>
<feature type="transmembrane region" description="Helical" evidence="1">
    <location>
        <begin position="7"/>
        <end position="31"/>
    </location>
</feature>
<dbReference type="EMBL" id="CABVIB010000010">
    <property type="protein sequence ID" value="VVN97610.1"/>
    <property type="molecule type" value="Genomic_DNA"/>
</dbReference>
<protein>
    <submittedName>
        <fullName evidence="2">Uncharacterized protein</fullName>
    </submittedName>
</protein>